<sequence length="458" mass="53330">MKIHVFKYSFRKMLLNTLPVELVTEILLNLPIRELIATVQVNRHLYNIAHAERGIVQRRFDYEQAFSLELVVTDSSSQKSALTCECGFPMCKTINLKIFRAENEYKAKESDDEYEAPNTDEPPGLTLKVWKACECRKTKQKMRIDAYDLLKSSTFLTTMDEYIRTGYKKVRVTHLPLEEMLQIFIPFFSELLNYYIIRKFKLDISFGLEIWQKLVPLFDKNSSVFHNPPSVRLYSIPNFNADDLFSCKLFDRGIDHVSYDFVNDVDDRDKVATYHEVLKTANKVNITGYTLGIYDEDLVTFFSKIKKLYLCGADKLTSLGIAQFVKMLYNERQAPNRRLIIDGDAASFDLKEIMSLMPNNSFEYNSDEREATMTNTFGEKFTIRHLGDAPFNQLSIIDLISAIKINRRLYNIAHAEKCLFRHRLVKQHFDLSLMAEGVKNARRNRNDDDDFEICDCQV</sequence>
<name>A0A2A2J4U7_9BILA</name>
<dbReference type="PROSITE" id="PS50181">
    <property type="entry name" value="FBOX"/>
    <property type="match status" value="1"/>
</dbReference>
<accession>A0A2A2J4U7</accession>
<dbReference type="SUPFAM" id="SSF81383">
    <property type="entry name" value="F-box domain"/>
    <property type="match status" value="1"/>
</dbReference>
<evidence type="ECO:0000313" key="2">
    <source>
        <dbReference type="EMBL" id="PAV56634.1"/>
    </source>
</evidence>
<protein>
    <recommendedName>
        <fullName evidence="1">F-box domain-containing protein</fullName>
    </recommendedName>
</protein>
<dbReference type="EMBL" id="LIAE01010683">
    <property type="protein sequence ID" value="PAV56634.1"/>
    <property type="molecule type" value="Genomic_DNA"/>
</dbReference>
<dbReference type="SMART" id="SM00256">
    <property type="entry name" value="FBOX"/>
    <property type="match status" value="1"/>
</dbReference>
<organism evidence="2 3">
    <name type="scientific">Diploscapter pachys</name>
    <dbReference type="NCBI Taxonomy" id="2018661"/>
    <lineage>
        <taxon>Eukaryota</taxon>
        <taxon>Metazoa</taxon>
        <taxon>Ecdysozoa</taxon>
        <taxon>Nematoda</taxon>
        <taxon>Chromadorea</taxon>
        <taxon>Rhabditida</taxon>
        <taxon>Rhabditina</taxon>
        <taxon>Rhabditomorpha</taxon>
        <taxon>Rhabditoidea</taxon>
        <taxon>Rhabditidae</taxon>
        <taxon>Diploscapter</taxon>
    </lineage>
</organism>
<feature type="domain" description="F-box" evidence="1">
    <location>
        <begin position="12"/>
        <end position="59"/>
    </location>
</feature>
<dbReference type="AlphaFoldDB" id="A0A2A2J4U7"/>
<proteinExistence type="predicted"/>
<dbReference type="InterPro" id="IPR036047">
    <property type="entry name" value="F-box-like_dom_sf"/>
</dbReference>
<evidence type="ECO:0000313" key="3">
    <source>
        <dbReference type="Proteomes" id="UP000218231"/>
    </source>
</evidence>
<keyword evidence="3" id="KW-1185">Reference proteome</keyword>
<dbReference type="CDD" id="cd09917">
    <property type="entry name" value="F-box_SF"/>
    <property type="match status" value="1"/>
</dbReference>
<evidence type="ECO:0000259" key="1">
    <source>
        <dbReference type="PROSITE" id="PS50181"/>
    </source>
</evidence>
<dbReference type="Pfam" id="PF00646">
    <property type="entry name" value="F-box"/>
    <property type="match status" value="1"/>
</dbReference>
<comment type="caution">
    <text evidence="2">The sequence shown here is derived from an EMBL/GenBank/DDBJ whole genome shotgun (WGS) entry which is preliminary data.</text>
</comment>
<reference evidence="2 3" key="1">
    <citation type="journal article" date="2017" name="Curr. Biol.">
        <title>Genome architecture and evolution of a unichromosomal asexual nematode.</title>
        <authorList>
            <person name="Fradin H."/>
            <person name="Zegar C."/>
            <person name="Gutwein M."/>
            <person name="Lucas J."/>
            <person name="Kovtun M."/>
            <person name="Corcoran D."/>
            <person name="Baugh L.R."/>
            <person name="Kiontke K."/>
            <person name="Gunsalus K."/>
            <person name="Fitch D.H."/>
            <person name="Piano F."/>
        </authorList>
    </citation>
    <scope>NUCLEOTIDE SEQUENCE [LARGE SCALE GENOMIC DNA]</scope>
    <source>
        <strain evidence="2">PF1309</strain>
    </source>
</reference>
<dbReference type="InterPro" id="IPR001810">
    <property type="entry name" value="F-box_dom"/>
</dbReference>
<dbReference type="Proteomes" id="UP000218231">
    <property type="component" value="Unassembled WGS sequence"/>
</dbReference>
<gene>
    <name evidence="2" type="ORF">WR25_08069</name>
</gene>